<keyword evidence="10" id="KW-0460">Magnesium</keyword>
<dbReference type="CDD" id="cd17722">
    <property type="entry name" value="BRCT_DNA_ligase_IV_rpt1"/>
    <property type="match status" value="1"/>
</dbReference>
<dbReference type="FunFam" id="1.10.3260.10:FF:000008">
    <property type="entry name" value="DNA ligase 4"/>
    <property type="match status" value="1"/>
</dbReference>
<dbReference type="PANTHER" id="PTHR45997">
    <property type="entry name" value="DNA LIGASE 4"/>
    <property type="match status" value="1"/>
</dbReference>
<dbReference type="Pfam" id="PF16589">
    <property type="entry name" value="BRCT_2"/>
    <property type="match status" value="1"/>
</dbReference>
<dbReference type="InterPro" id="IPR001357">
    <property type="entry name" value="BRCT_dom"/>
</dbReference>
<dbReference type="EMBL" id="MU003692">
    <property type="protein sequence ID" value="KAF2818000.1"/>
    <property type="molecule type" value="Genomic_DNA"/>
</dbReference>
<evidence type="ECO:0000313" key="21">
    <source>
        <dbReference type="EMBL" id="KAF2818000.1"/>
    </source>
</evidence>
<evidence type="ECO:0000256" key="4">
    <source>
        <dbReference type="ARBA" id="ARBA00022598"/>
    </source>
</evidence>
<evidence type="ECO:0000256" key="2">
    <source>
        <dbReference type="ARBA" id="ARBA00004123"/>
    </source>
</evidence>
<feature type="compositionally biased region" description="Acidic residues" evidence="18">
    <location>
        <begin position="1"/>
        <end position="12"/>
    </location>
</feature>
<keyword evidence="7 16" id="KW-0547">Nucleotide-binding</keyword>
<evidence type="ECO:0000256" key="18">
    <source>
        <dbReference type="SAM" id="MobiDB-lite"/>
    </source>
</evidence>
<evidence type="ECO:0000256" key="16">
    <source>
        <dbReference type="RuleBase" id="RU000617"/>
    </source>
</evidence>
<evidence type="ECO:0000256" key="3">
    <source>
        <dbReference type="ARBA" id="ARBA00007572"/>
    </source>
</evidence>
<keyword evidence="9 16" id="KW-0067">ATP-binding</keyword>
<evidence type="ECO:0000256" key="9">
    <source>
        <dbReference type="ARBA" id="ARBA00022840"/>
    </source>
</evidence>
<dbReference type="SUPFAM" id="SSF117018">
    <property type="entry name" value="ATP-dependent DNA ligase DNA-binding domain"/>
    <property type="match status" value="1"/>
</dbReference>
<dbReference type="SUPFAM" id="SSF56091">
    <property type="entry name" value="DNA ligase/mRNA capping enzyme, catalytic domain"/>
    <property type="match status" value="1"/>
</dbReference>
<dbReference type="SUPFAM" id="SSF52113">
    <property type="entry name" value="BRCT domain"/>
    <property type="match status" value="2"/>
</dbReference>
<dbReference type="InterPro" id="IPR044125">
    <property type="entry name" value="Adenylation_DNA_ligase_IV"/>
</dbReference>
<evidence type="ECO:0000256" key="6">
    <source>
        <dbReference type="ARBA" id="ARBA00022737"/>
    </source>
</evidence>
<gene>
    <name evidence="21 23" type="ORF">BDZ99DRAFT_531186</name>
</gene>
<reference evidence="23" key="2">
    <citation type="submission" date="2020-04" db="EMBL/GenBank/DDBJ databases">
        <authorList>
            <consortium name="NCBI Genome Project"/>
        </authorList>
    </citation>
    <scope>NUCLEOTIDE SEQUENCE</scope>
    <source>
        <strain evidence="23">CBS 304.34</strain>
    </source>
</reference>
<dbReference type="GO" id="GO:0032807">
    <property type="term" value="C:DNA ligase IV complex"/>
    <property type="evidence" value="ECO:0007669"/>
    <property type="project" value="TreeGrafter"/>
</dbReference>
<dbReference type="Pfam" id="PF04679">
    <property type="entry name" value="DNA_ligase_A_C"/>
    <property type="match status" value="1"/>
</dbReference>
<evidence type="ECO:0000259" key="19">
    <source>
        <dbReference type="PROSITE" id="PS50160"/>
    </source>
</evidence>
<dbReference type="PROSITE" id="PS50172">
    <property type="entry name" value="BRCT"/>
    <property type="match status" value="2"/>
</dbReference>
<dbReference type="GO" id="GO:0005524">
    <property type="term" value="F:ATP binding"/>
    <property type="evidence" value="ECO:0007669"/>
    <property type="project" value="UniProtKB-KW"/>
</dbReference>
<dbReference type="PROSITE" id="PS00697">
    <property type="entry name" value="DNA_LIGASE_A1"/>
    <property type="match status" value="1"/>
</dbReference>
<dbReference type="InterPro" id="IPR016059">
    <property type="entry name" value="DNA_ligase_ATP-dep_CS"/>
</dbReference>
<dbReference type="CDD" id="cd07903">
    <property type="entry name" value="Adenylation_DNA_ligase_IV"/>
    <property type="match status" value="1"/>
</dbReference>
<evidence type="ECO:0000313" key="22">
    <source>
        <dbReference type="Proteomes" id="UP000504636"/>
    </source>
</evidence>
<dbReference type="FunFam" id="2.40.50.140:FF:000234">
    <property type="entry name" value="DNA ligase"/>
    <property type="match status" value="1"/>
</dbReference>
<dbReference type="InterPro" id="IPR012308">
    <property type="entry name" value="DNA_ligase_ATP-dep_N"/>
</dbReference>
<comment type="catalytic activity">
    <reaction evidence="14 16">
        <text>ATP + (deoxyribonucleotide)n-3'-hydroxyl + 5'-phospho-(deoxyribonucleotide)m = (deoxyribonucleotide)n+m + AMP + diphosphate.</text>
        <dbReference type="EC" id="6.5.1.1"/>
    </reaction>
</comment>
<protein>
    <recommendedName>
        <fullName evidence="16">DNA ligase</fullName>
        <ecNumber evidence="16">6.5.1.1</ecNumber>
    </recommendedName>
</protein>
<comment type="subcellular location">
    <subcellularLocation>
        <location evidence="2">Nucleus</location>
    </subcellularLocation>
</comment>
<evidence type="ECO:0000256" key="8">
    <source>
        <dbReference type="ARBA" id="ARBA00022763"/>
    </source>
</evidence>
<evidence type="ECO:0000313" key="23">
    <source>
        <dbReference type="RefSeq" id="XP_033584964.1"/>
    </source>
</evidence>
<dbReference type="EC" id="6.5.1.1" evidence="16"/>
<dbReference type="PROSITE" id="PS50160">
    <property type="entry name" value="DNA_LIGASE_A3"/>
    <property type="match status" value="1"/>
</dbReference>
<keyword evidence="22" id="KW-1185">Reference proteome</keyword>
<organism evidence="21">
    <name type="scientific">Mytilinidion resinicola</name>
    <dbReference type="NCBI Taxonomy" id="574789"/>
    <lineage>
        <taxon>Eukaryota</taxon>
        <taxon>Fungi</taxon>
        <taxon>Dikarya</taxon>
        <taxon>Ascomycota</taxon>
        <taxon>Pezizomycotina</taxon>
        <taxon>Dothideomycetes</taxon>
        <taxon>Pleosporomycetidae</taxon>
        <taxon>Mytilinidiales</taxon>
        <taxon>Mytilinidiaceae</taxon>
        <taxon>Mytilinidion</taxon>
    </lineage>
</organism>
<evidence type="ECO:0000256" key="10">
    <source>
        <dbReference type="ARBA" id="ARBA00022842"/>
    </source>
</evidence>
<keyword evidence="8 16" id="KW-0227">DNA damage</keyword>
<dbReference type="GO" id="GO:0006303">
    <property type="term" value="P:double-strand break repair via nonhomologous end joining"/>
    <property type="evidence" value="ECO:0007669"/>
    <property type="project" value="TreeGrafter"/>
</dbReference>
<evidence type="ECO:0000256" key="14">
    <source>
        <dbReference type="ARBA" id="ARBA00034003"/>
    </source>
</evidence>
<dbReference type="GO" id="GO:0003677">
    <property type="term" value="F:DNA binding"/>
    <property type="evidence" value="ECO:0007669"/>
    <property type="project" value="InterPro"/>
</dbReference>
<dbReference type="Pfam" id="PF01068">
    <property type="entry name" value="DNA_ligase_A_M"/>
    <property type="match status" value="1"/>
</dbReference>
<evidence type="ECO:0000256" key="7">
    <source>
        <dbReference type="ARBA" id="ARBA00022741"/>
    </source>
</evidence>
<comment type="cofactor">
    <cofactor evidence="1">
        <name>Mg(2+)</name>
        <dbReference type="ChEBI" id="CHEBI:18420"/>
    </cofactor>
</comment>
<reference evidence="21 23" key="1">
    <citation type="journal article" date="2020" name="Stud. Mycol.">
        <title>101 Dothideomycetes genomes: a test case for predicting lifestyles and emergence of pathogens.</title>
        <authorList>
            <person name="Haridas S."/>
            <person name="Albert R."/>
            <person name="Binder M."/>
            <person name="Bloem J."/>
            <person name="Labutti K."/>
            <person name="Salamov A."/>
            <person name="Andreopoulos B."/>
            <person name="Baker S."/>
            <person name="Barry K."/>
            <person name="Bills G."/>
            <person name="Bluhm B."/>
            <person name="Cannon C."/>
            <person name="Castanera R."/>
            <person name="Culley D."/>
            <person name="Daum C."/>
            <person name="Ezra D."/>
            <person name="Gonzalez J."/>
            <person name="Henrissat B."/>
            <person name="Kuo A."/>
            <person name="Liang C."/>
            <person name="Lipzen A."/>
            <person name="Lutzoni F."/>
            <person name="Magnuson J."/>
            <person name="Mondo S."/>
            <person name="Nolan M."/>
            <person name="Ohm R."/>
            <person name="Pangilinan J."/>
            <person name="Park H.-J."/>
            <person name="Ramirez L."/>
            <person name="Alfaro M."/>
            <person name="Sun H."/>
            <person name="Tritt A."/>
            <person name="Yoshinaga Y."/>
            <person name="Zwiers L.-H."/>
            <person name="Turgeon B."/>
            <person name="Goodwin S."/>
            <person name="Spatafora J."/>
            <person name="Crous P."/>
            <person name="Grigoriev I."/>
        </authorList>
    </citation>
    <scope>NUCLEOTIDE SEQUENCE</scope>
    <source>
        <strain evidence="21 23">CBS 304.34</strain>
    </source>
</reference>
<dbReference type="Proteomes" id="UP000504636">
    <property type="component" value="Unplaced"/>
</dbReference>
<feature type="region of interest" description="Disordered" evidence="18">
    <location>
        <begin position="58"/>
        <end position="85"/>
    </location>
</feature>
<dbReference type="OrthoDB" id="151490at2759"/>
<feature type="domain" description="BRCT" evidence="20">
    <location>
        <begin position="728"/>
        <end position="821"/>
    </location>
</feature>
<feature type="domain" description="BRCT" evidence="20">
    <location>
        <begin position="900"/>
        <end position="1001"/>
    </location>
</feature>
<dbReference type="InterPro" id="IPR000977">
    <property type="entry name" value="DNA_ligase_ATP-dep"/>
</dbReference>
<comment type="similarity">
    <text evidence="3 17">Belongs to the ATP-dependent DNA ligase family.</text>
</comment>
<dbReference type="Gene3D" id="1.10.3260.10">
    <property type="entry name" value="DNA ligase, ATP-dependent, N-terminal domain"/>
    <property type="match status" value="1"/>
</dbReference>
<sequence length="1002" mass="115064">MADSEMPDADAIEEQRLQYGPGQVTAEELDSKYPNRPINTRKTLPFHQLFTTLFNPLNEARTKPGAAPAASRRKTGPHGQTKMTPHEARRNIIERFINTWRKEVGNDVYLALRLIVPEKDRDRAMYGLKEKAIAKLLVRTMKIDAKSEDADKMLNWKLPGHKWSNTSAGDFAGRCFEVICKRPLRTTIGNMSIAEVNADLDRLSLASKEEDQLPIFKRFYQRMNPEELMWLIRIILRQMKIGATEKTIFDIWHPDADALYNVSSNLRRVCWELWDPDTRLQGEDTGVALMQCFQPQLAAFQMKTFDQMVKKMKGTEDDDSFWIEEKLDGERMQLHMVEDDSVLGGKRFKFWSRKAKDYTYLYGSSFDPDEECALTRFIKDAFGDNVRNIILDGEMITWDMELDKIVGFGTLKTAALSEQKNRFFSNTGQRPLYRVFDCLYLNDRPITQYTLRDRRKALEASLTPVHRRIEIHPYIEAHSPEEIDPALRKVVEDASEGLVLKNPRSAYRLNDRNDDWIKVKPEYMTEFGEALDCIVIGGYYGSGHRGGGLSSFLCGLRVDPEHIAKGENPMKCYSFFKVGGGFTKEDYNKIKHLTDGKWIDWDAKNPPTDFIELGGHAENKQYERPDVWIKPSDSVVIAVKAASIGVSPQFRLGSTLRFPRFKQLRPDKNWQSALSIKEFSTLQKNVQQEHHKKEKEFEVDQRRKKAKTTKKVLIIAGGETVKMPYGGPETKIFEGLSFYIMTEALKPRKTTKAELEQMVKNNGGKIVQKETAAKDVIIIADRNLVKVIVLEKHGKYNLIRPIWLFDCIKQAEIDAGRASLLLPFEPNRHMLFLKPDEQFQVEENMDEYGDSYARDITVDELKQLFNNMPRKFEDTAFDPERFLGQSEDHDLNITALPGFLFRGLTVYFVKASHQNGGAVQSPRDIALDLARYTIRAGAGKIAEDLGDRGITHVVMGKDTSRLKQIREVIAQRSQLPRIVDVEWVEVSWAERTLVDEERFGPV</sequence>
<dbReference type="CDD" id="cd07968">
    <property type="entry name" value="OBF_DNA_ligase_IV"/>
    <property type="match status" value="1"/>
</dbReference>
<dbReference type="Gene3D" id="3.40.50.10190">
    <property type="entry name" value="BRCT domain"/>
    <property type="match status" value="2"/>
</dbReference>
<dbReference type="SUPFAM" id="SSF50249">
    <property type="entry name" value="Nucleic acid-binding proteins"/>
    <property type="match status" value="1"/>
</dbReference>
<dbReference type="GO" id="GO:0071897">
    <property type="term" value="P:DNA biosynthetic process"/>
    <property type="evidence" value="ECO:0007669"/>
    <property type="project" value="InterPro"/>
</dbReference>
<dbReference type="RefSeq" id="XP_033584964.1">
    <property type="nucleotide sequence ID" value="XM_033726441.1"/>
</dbReference>
<accession>A0A6A6ZAF4</accession>
<dbReference type="InterPro" id="IPR029710">
    <property type="entry name" value="LIG4"/>
</dbReference>
<evidence type="ECO:0000259" key="20">
    <source>
        <dbReference type="PROSITE" id="PS50172"/>
    </source>
</evidence>
<evidence type="ECO:0000256" key="13">
    <source>
        <dbReference type="ARBA" id="ARBA00023242"/>
    </source>
</evidence>
<name>A0A6A6ZAF4_9PEZI</name>
<keyword evidence="6" id="KW-0677">Repeat</keyword>
<dbReference type="GO" id="GO:0046872">
    <property type="term" value="F:metal ion binding"/>
    <property type="evidence" value="ECO:0007669"/>
    <property type="project" value="UniProtKB-KW"/>
</dbReference>
<dbReference type="InterPro" id="IPR021536">
    <property type="entry name" value="DNA_ligase_IV_dom"/>
</dbReference>
<dbReference type="Gene3D" id="2.40.50.140">
    <property type="entry name" value="Nucleic acid-binding proteins"/>
    <property type="match status" value="1"/>
</dbReference>
<dbReference type="GO" id="GO:0006297">
    <property type="term" value="P:nucleotide-excision repair, DNA gap filling"/>
    <property type="evidence" value="ECO:0007669"/>
    <property type="project" value="TreeGrafter"/>
</dbReference>
<dbReference type="InterPro" id="IPR012340">
    <property type="entry name" value="NA-bd_OB-fold"/>
</dbReference>
<feature type="region of interest" description="Disordered" evidence="18">
    <location>
        <begin position="1"/>
        <end position="40"/>
    </location>
</feature>
<keyword evidence="4 16" id="KW-0436">Ligase</keyword>
<dbReference type="PANTHER" id="PTHR45997:SF1">
    <property type="entry name" value="DNA LIGASE 4"/>
    <property type="match status" value="1"/>
</dbReference>
<evidence type="ECO:0000256" key="17">
    <source>
        <dbReference type="RuleBase" id="RU004196"/>
    </source>
</evidence>
<dbReference type="AlphaFoldDB" id="A0A6A6ZAF4"/>
<dbReference type="NCBIfam" id="TIGR00574">
    <property type="entry name" value="dnl1"/>
    <property type="match status" value="1"/>
</dbReference>
<dbReference type="InterPro" id="IPR036599">
    <property type="entry name" value="DNA_ligase_N_sf"/>
</dbReference>
<keyword evidence="12 16" id="KW-0234">DNA repair</keyword>
<comment type="function">
    <text evidence="15">DNA ligase involved in DNA non-homologous end joining (NHEJ); required for double-strand break (DSB) repair.</text>
</comment>
<reference evidence="23" key="3">
    <citation type="submission" date="2025-04" db="UniProtKB">
        <authorList>
            <consortium name="RefSeq"/>
        </authorList>
    </citation>
    <scope>IDENTIFICATION</scope>
    <source>
        <strain evidence="23">CBS 304.34</strain>
    </source>
</reference>
<dbReference type="InterPro" id="IPR036420">
    <property type="entry name" value="BRCT_dom_sf"/>
</dbReference>
<keyword evidence="11 16" id="KW-0233">DNA recombination</keyword>
<dbReference type="SMART" id="SM00292">
    <property type="entry name" value="BRCT"/>
    <property type="match status" value="1"/>
</dbReference>
<dbReference type="Gene3D" id="3.30.470.30">
    <property type="entry name" value="DNA ligase/mRNA capping enzyme"/>
    <property type="match status" value="1"/>
</dbReference>
<evidence type="ECO:0000256" key="11">
    <source>
        <dbReference type="ARBA" id="ARBA00023172"/>
    </source>
</evidence>
<evidence type="ECO:0000256" key="5">
    <source>
        <dbReference type="ARBA" id="ARBA00022723"/>
    </source>
</evidence>
<evidence type="ECO:0000256" key="15">
    <source>
        <dbReference type="ARBA" id="ARBA00043870"/>
    </source>
</evidence>
<dbReference type="GO" id="GO:0006310">
    <property type="term" value="P:DNA recombination"/>
    <property type="evidence" value="ECO:0007669"/>
    <property type="project" value="UniProtKB-KW"/>
</dbReference>
<dbReference type="InterPro" id="IPR012310">
    <property type="entry name" value="DNA_ligase_ATP-dep_cent"/>
</dbReference>
<feature type="domain" description="ATP-dependent DNA ligase family profile" evidence="19">
    <location>
        <begin position="435"/>
        <end position="558"/>
    </location>
</feature>
<dbReference type="GO" id="GO:0003910">
    <property type="term" value="F:DNA ligase (ATP) activity"/>
    <property type="evidence" value="ECO:0007669"/>
    <property type="project" value="UniProtKB-EC"/>
</dbReference>
<evidence type="ECO:0000256" key="1">
    <source>
        <dbReference type="ARBA" id="ARBA00001946"/>
    </source>
</evidence>
<proteinExistence type="inferred from homology"/>
<evidence type="ECO:0000256" key="12">
    <source>
        <dbReference type="ARBA" id="ARBA00023204"/>
    </source>
</evidence>
<keyword evidence="13" id="KW-0539">Nucleus</keyword>
<dbReference type="FunFam" id="3.30.470.30:FF:000013">
    <property type="entry name" value="DNA ligase"/>
    <property type="match status" value="1"/>
</dbReference>
<dbReference type="Pfam" id="PF04675">
    <property type="entry name" value="DNA_ligase_A_N"/>
    <property type="match status" value="1"/>
</dbReference>
<dbReference type="Pfam" id="PF11411">
    <property type="entry name" value="DNA_ligase_IV"/>
    <property type="match status" value="1"/>
</dbReference>
<dbReference type="InterPro" id="IPR012309">
    <property type="entry name" value="DNA_ligase_ATP-dep_C"/>
</dbReference>
<keyword evidence="5" id="KW-0479">Metal-binding</keyword>
<dbReference type="GeneID" id="54467334"/>